<name>A0A2G3PGR0_WILMA</name>
<dbReference type="Pfam" id="PF00501">
    <property type="entry name" value="AMP-binding"/>
    <property type="match status" value="1"/>
</dbReference>
<evidence type="ECO:0000259" key="4">
    <source>
        <dbReference type="Pfam" id="PF13193"/>
    </source>
</evidence>
<dbReference type="PANTHER" id="PTHR43201">
    <property type="entry name" value="ACYL-COA SYNTHETASE"/>
    <property type="match status" value="1"/>
</dbReference>
<feature type="domain" description="AMP-binding enzyme C-terminal" evidence="4">
    <location>
        <begin position="433"/>
        <end position="509"/>
    </location>
</feature>
<dbReference type="PANTHER" id="PTHR43201:SF5">
    <property type="entry name" value="MEDIUM-CHAIN ACYL-COA LIGASE ACSF2, MITOCHONDRIAL"/>
    <property type="match status" value="1"/>
</dbReference>
<comment type="similarity">
    <text evidence="1">Belongs to the ATP-dependent AMP-binding enzyme family.</text>
</comment>
<dbReference type="FunFam" id="3.30.300.30:FF:000008">
    <property type="entry name" value="2,3-dihydroxybenzoate-AMP ligase"/>
    <property type="match status" value="1"/>
</dbReference>
<evidence type="ECO:0000259" key="3">
    <source>
        <dbReference type="Pfam" id="PF00501"/>
    </source>
</evidence>
<proteinExistence type="inferred from homology"/>
<keyword evidence="2 5" id="KW-0436">Ligase</keyword>
<dbReference type="CDD" id="cd17631">
    <property type="entry name" value="FACL_FadD13-like"/>
    <property type="match status" value="1"/>
</dbReference>
<dbReference type="Gene3D" id="3.30.300.30">
    <property type="match status" value="1"/>
</dbReference>
<sequence length="522" mass="56735">MSTFETTTVAAAPGRRMSHGDQLARNARKVPDRLAFEYNGRFLNYRELDARTNRLARGLQTLGVERGDRVAVLMLNRLELIETYFAALKLGAIVVPVNFRLSVAEIVYVLDDSDATVLFADHLLAPRAAQATGSRTLVVCGGDHEDGEQAIDYDTLLESDDDSLDIDIDENEPAFIMYTSGTTGKPKGAVLTHMNLLMNTINVCLEQGVSGDGEVGLSGLPLFHIGGLSGMLAYVFVGGTSILIDVLNFDPVKALETMSERGVVAGYFVPTQWKAICEAALAKDLDYSLERIAWGASAAPPSVLQAMSDAFGDVPVFNVFGQTEMSSATCILRGEDALRKNGSVGKPLMNVEVRLVDPDMNDVPVGEVGEIVYRGPTVLKEYWRNPDATADAMRGGWFHSDDLCVMDDEGYIKVVDRTKDMVNSGGENIYCAEVEDAIDSHSKVSEVAVVAKPHPRWVETPVAVIVPSDPADPPTLEEISEHCKSLIASYKKPTEILVVDALPRNAVGKVQKFKLRDQLAQP</sequence>
<dbReference type="GO" id="GO:0006631">
    <property type="term" value="P:fatty acid metabolic process"/>
    <property type="evidence" value="ECO:0007669"/>
    <property type="project" value="TreeGrafter"/>
</dbReference>
<dbReference type="InterPro" id="IPR042099">
    <property type="entry name" value="ANL_N_sf"/>
</dbReference>
<dbReference type="InterPro" id="IPR025110">
    <property type="entry name" value="AMP-bd_C"/>
</dbReference>
<dbReference type="Pfam" id="PF13193">
    <property type="entry name" value="AMP-binding_C"/>
    <property type="match status" value="1"/>
</dbReference>
<gene>
    <name evidence="5" type="ORF">CSW57_14135</name>
</gene>
<evidence type="ECO:0000256" key="1">
    <source>
        <dbReference type="ARBA" id="ARBA00006432"/>
    </source>
</evidence>
<evidence type="ECO:0000313" key="6">
    <source>
        <dbReference type="Proteomes" id="UP000225108"/>
    </source>
</evidence>
<reference evidence="5 6" key="1">
    <citation type="submission" date="2017-10" db="EMBL/GenBank/DDBJ databases">
        <title>The draft genome sequence of Williamsia sp. BULT 1.1 isolated from the semi-arid grassland soils from South Africa.</title>
        <authorList>
            <person name="Kabwe M.H."/>
            <person name="Govender N."/>
            <person name="Mutseka Lunga P."/>
            <person name="Vikram S."/>
            <person name="Makhalanyane T.P."/>
        </authorList>
    </citation>
    <scope>NUCLEOTIDE SEQUENCE [LARGE SCALE GENOMIC DNA]</scope>
    <source>
        <strain evidence="5 6">BULT 1.1</strain>
    </source>
</reference>
<dbReference type="InterPro" id="IPR045851">
    <property type="entry name" value="AMP-bd_C_sf"/>
</dbReference>
<protein>
    <submittedName>
        <fullName evidence="5">Long-chain fatty acid--CoA ligase</fullName>
    </submittedName>
</protein>
<dbReference type="Proteomes" id="UP000225108">
    <property type="component" value="Unassembled WGS sequence"/>
</dbReference>
<dbReference type="EMBL" id="PEBD01000010">
    <property type="protein sequence ID" value="PHV64999.1"/>
    <property type="molecule type" value="Genomic_DNA"/>
</dbReference>
<dbReference type="Gene3D" id="3.40.50.12780">
    <property type="entry name" value="N-terminal domain of ligase-like"/>
    <property type="match status" value="1"/>
</dbReference>
<dbReference type="PROSITE" id="PS00455">
    <property type="entry name" value="AMP_BINDING"/>
    <property type="match status" value="1"/>
</dbReference>
<feature type="domain" description="AMP-dependent synthetase/ligase" evidence="3">
    <location>
        <begin position="24"/>
        <end position="383"/>
    </location>
</feature>
<dbReference type="GO" id="GO:0031956">
    <property type="term" value="F:medium-chain fatty acid-CoA ligase activity"/>
    <property type="evidence" value="ECO:0007669"/>
    <property type="project" value="TreeGrafter"/>
</dbReference>
<dbReference type="InterPro" id="IPR000873">
    <property type="entry name" value="AMP-dep_synth/lig_dom"/>
</dbReference>
<comment type="caution">
    <text evidence="5">The sequence shown here is derived from an EMBL/GenBank/DDBJ whole genome shotgun (WGS) entry which is preliminary data.</text>
</comment>
<accession>A0A2G3PGR0</accession>
<dbReference type="AlphaFoldDB" id="A0A2G3PGR0"/>
<organism evidence="5 6">
    <name type="scientific">Williamsia marianensis</name>
    <dbReference type="NCBI Taxonomy" id="85044"/>
    <lineage>
        <taxon>Bacteria</taxon>
        <taxon>Bacillati</taxon>
        <taxon>Actinomycetota</taxon>
        <taxon>Actinomycetes</taxon>
        <taxon>Mycobacteriales</taxon>
        <taxon>Nocardiaceae</taxon>
        <taxon>Williamsia</taxon>
    </lineage>
</organism>
<dbReference type="SUPFAM" id="SSF56801">
    <property type="entry name" value="Acetyl-CoA synthetase-like"/>
    <property type="match status" value="1"/>
</dbReference>
<evidence type="ECO:0000256" key="2">
    <source>
        <dbReference type="ARBA" id="ARBA00022598"/>
    </source>
</evidence>
<dbReference type="RefSeq" id="WP_099383432.1">
    <property type="nucleotide sequence ID" value="NZ_PEBD01000010.1"/>
</dbReference>
<evidence type="ECO:0000313" key="5">
    <source>
        <dbReference type="EMBL" id="PHV64999.1"/>
    </source>
</evidence>
<dbReference type="InterPro" id="IPR020845">
    <property type="entry name" value="AMP-binding_CS"/>
</dbReference>